<keyword evidence="4" id="KW-1185">Reference proteome</keyword>
<protein>
    <submittedName>
        <fullName evidence="3">Uncharacterized protein DUF1992</fullName>
    </submittedName>
</protein>
<accession>A0A4R7ZQY2</accession>
<proteinExistence type="predicted"/>
<sequence length="165" mass="19006">MMTGGVAMTKRRPPGMDNQDWVESQIKLAQNQGEFENLPGAGKPLKLADGHDPDWWVKDFIRREDVETEALLPPAMLLRKEKQQVYEKVRGMRRESEVREYLADLNSRIRLSIRDTTGPVVPTGPVNEDAIIAQWRMERPATTPRPRSADERPAKKKSIWQRLFS</sequence>
<feature type="region of interest" description="Disordered" evidence="1">
    <location>
        <begin position="137"/>
        <end position="165"/>
    </location>
</feature>
<evidence type="ECO:0000313" key="3">
    <source>
        <dbReference type="EMBL" id="TDW19028.1"/>
    </source>
</evidence>
<feature type="domain" description="DnaJ homologue subfamily C member 28 conserved" evidence="2">
    <location>
        <begin position="21"/>
        <end position="89"/>
    </location>
</feature>
<dbReference type="Pfam" id="PF09350">
    <property type="entry name" value="DJC28_CD"/>
    <property type="match status" value="1"/>
</dbReference>
<dbReference type="AlphaFoldDB" id="A0A4R7ZQY2"/>
<evidence type="ECO:0000313" key="4">
    <source>
        <dbReference type="Proteomes" id="UP000295447"/>
    </source>
</evidence>
<evidence type="ECO:0000256" key="1">
    <source>
        <dbReference type="SAM" id="MobiDB-lite"/>
    </source>
</evidence>
<dbReference type="EMBL" id="SODF01000002">
    <property type="protein sequence ID" value="TDW19028.1"/>
    <property type="molecule type" value="Genomic_DNA"/>
</dbReference>
<reference evidence="3 4" key="1">
    <citation type="submission" date="2019-03" db="EMBL/GenBank/DDBJ databases">
        <title>Genomic Encyclopedia of Type Strains, Phase III (KMG-III): the genomes of soil and plant-associated and newly described type strains.</title>
        <authorList>
            <person name="Whitman W."/>
        </authorList>
    </citation>
    <scope>NUCLEOTIDE SEQUENCE [LARGE SCALE GENOMIC DNA]</scope>
    <source>
        <strain evidence="3 4">VKM Ac-2570</strain>
    </source>
</reference>
<evidence type="ECO:0000259" key="2">
    <source>
        <dbReference type="Pfam" id="PF09350"/>
    </source>
</evidence>
<dbReference type="InterPro" id="IPR018961">
    <property type="entry name" value="DnaJ_homolog_subfam-C_membr-28"/>
</dbReference>
<organism evidence="3 4">
    <name type="scientific">Kribbella kalugense</name>
    <dbReference type="NCBI Taxonomy" id="2512221"/>
    <lineage>
        <taxon>Bacteria</taxon>
        <taxon>Bacillati</taxon>
        <taxon>Actinomycetota</taxon>
        <taxon>Actinomycetes</taxon>
        <taxon>Propionibacteriales</taxon>
        <taxon>Kribbellaceae</taxon>
        <taxon>Kribbella</taxon>
    </lineage>
</organism>
<gene>
    <name evidence="3" type="ORF">EV650_5631</name>
</gene>
<dbReference type="Proteomes" id="UP000295447">
    <property type="component" value="Unassembled WGS sequence"/>
</dbReference>
<comment type="caution">
    <text evidence="3">The sequence shown here is derived from an EMBL/GenBank/DDBJ whole genome shotgun (WGS) entry which is preliminary data.</text>
</comment>
<name>A0A4R7ZQY2_9ACTN</name>